<feature type="region of interest" description="Disordered" evidence="13">
    <location>
        <begin position="126"/>
        <end position="145"/>
    </location>
</feature>
<evidence type="ECO:0000256" key="9">
    <source>
        <dbReference type="ARBA" id="ARBA00023136"/>
    </source>
</evidence>
<comment type="catalytic activity">
    <reaction evidence="11">
        <text>an alpha-D-Man-(1-&gt;2)-alpha-D-Man-(1-&gt;2)-alpha-D-Man-(1-&gt;3)-[alpha-D-Man-(1-&gt;2)-alpha-D-Man-(1-&gt;3)-alpha-D-Man-(1-&gt;6)]-beta-D-Man-(1-&gt;4)-beta-D-GlcNAc-(1-&gt;4)-alpha-D-GlcNAc-diphospho-di-trans,poly-cis-dolichol + a di-trans,poly-cis-dolichyl beta-D-mannosyl phosphate = an alpha-D-Man-(1-&gt;2)-alpha-D-Man-(1-&gt;2)-alpha-D-Man-(1-&gt;3)-[alpha-D-Man-(1-&gt;2)-alpha-D-Man-(1-&gt;3)-[alpha-D-Man-(1-&gt;6)]-alpha-D-Man-(1-&gt;6)]-beta-D-Man-(1-&gt;4)-beta-D-GlcNAc-(1-&gt;4)-alpha-D-GlcNAc-diphospho-di-trans,poly-cis-dolichol + a di-trans,poly-cis-dolichyl phosphate + H(+)</text>
        <dbReference type="Rhea" id="RHEA:29535"/>
        <dbReference type="Rhea" id="RHEA-COMP:19498"/>
        <dbReference type="Rhea" id="RHEA-COMP:19501"/>
        <dbReference type="Rhea" id="RHEA-COMP:19518"/>
        <dbReference type="Rhea" id="RHEA-COMP:19519"/>
        <dbReference type="ChEBI" id="CHEBI:15378"/>
        <dbReference type="ChEBI" id="CHEBI:57683"/>
        <dbReference type="ChEBI" id="CHEBI:58211"/>
        <dbReference type="ChEBI" id="CHEBI:132517"/>
        <dbReference type="ChEBI" id="CHEBI:132519"/>
        <dbReference type="EC" id="2.4.1.260"/>
    </reaction>
    <physiologicalReaction direction="left-to-right" evidence="11">
        <dbReference type="Rhea" id="RHEA:29536"/>
    </physiologicalReaction>
</comment>
<reference evidence="14 15" key="1">
    <citation type="submission" date="2020-06" db="EMBL/GenBank/DDBJ databases">
        <title>The yeast mating-type switching endonuclease HO is a domesticated member of an unorthodox homing genetic element family.</title>
        <authorList>
            <person name="Coughlan A.Y."/>
            <person name="Lombardi L."/>
            <person name="Braun-Galleani S."/>
            <person name="Martos A.R."/>
            <person name="Galeote V."/>
            <person name="Bigey F."/>
            <person name="Dequin S."/>
            <person name="Byrne K.P."/>
            <person name="Wolfe K.H."/>
        </authorList>
    </citation>
    <scope>NUCLEOTIDE SEQUENCE [LARGE SCALE GENOMIC DNA]</scope>
    <source>
        <strain evidence="14 15">CBS2947</strain>
    </source>
</reference>
<evidence type="ECO:0000256" key="1">
    <source>
        <dbReference type="ARBA" id="ARBA00004477"/>
    </source>
</evidence>
<evidence type="ECO:0000313" key="15">
    <source>
        <dbReference type="Proteomes" id="UP000510647"/>
    </source>
</evidence>
<feature type="transmembrane region" description="Helical" evidence="12">
    <location>
        <begin position="376"/>
        <end position="398"/>
    </location>
</feature>
<comment type="subcellular location">
    <subcellularLocation>
        <location evidence="1 12">Endoplasmic reticulum membrane</location>
        <topology evidence="1 12">Multi-pass membrane protein</topology>
    </subcellularLocation>
</comment>
<keyword evidence="8 12" id="KW-1133">Transmembrane helix</keyword>
<keyword evidence="4 12" id="KW-0328">Glycosyltransferase</keyword>
<gene>
    <name evidence="14" type="ORF">HG537_0F00630</name>
</gene>
<evidence type="ECO:0000256" key="11">
    <source>
        <dbReference type="ARBA" id="ARBA00048899"/>
    </source>
</evidence>
<feature type="transmembrane region" description="Helical" evidence="12">
    <location>
        <begin position="178"/>
        <end position="195"/>
    </location>
</feature>
<evidence type="ECO:0000256" key="2">
    <source>
        <dbReference type="ARBA" id="ARBA00004922"/>
    </source>
</evidence>
<evidence type="ECO:0000256" key="6">
    <source>
        <dbReference type="ARBA" id="ARBA00022692"/>
    </source>
</evidence>
<dbReference type="InterPro" id="IPR005599">
    <property type="entry name" value="GPI_mannosylTrfase"/>
</dbReference>
<dbReference type="EMBL" id="CP059272">
    <property type="protein sequence ID" value="QLQ81302.1"/>
    <property type="molecule type" value="Genomic_DNA"/>
</dbReference>
<keyword evidence="7 12" id="KW-0256">Endoplasmic reticulum</keyword>
<protein>
    <recommendedName>
        <fullName evidence="12">Mannosyltransferase</fullName>
        <ecNumber evidence="12">2.4.1.-</ecNumber>
    </recommendedName>
</protein>
<evidence type="ECO:0000256" key="10">
    <source>
        <dbReference type="ARBA" id="ARBA00044721"/>
    </source>
</evidence>
<evidence type="ECO:0000256" key="4">
    <source>
        <dbReference type="ARBA" id="ARBA00022676"/>
    </source>
</evidence>
<evidence type="ECO:0000256" key="3">
    <source>
        <dbReference type="ARBA" id="ARBA00007063"/>
    </source>
</evidence>
<organism evidence="14 15">
    <name type="scientific">Torulaspora globosa</name>
    <dbReference type="NCBI Taxonomy" id="48254"/>
    <lineage>
        <taxon>Eukaryota</taxon>
        <taxon>Fungi</taxon>
        <taxon>Dikarya</taxon>
        <taxon>Ascomycota</taxon>
        <taxon>Saccharomycotina</taxon>
        <taxon>Saccharomycetes</taxon>
        <taxon>Saccharomycetales</taxon>
        <taxon>Saccharomycetaceae</taxon>
        <taxon>Torulaspora</taxon>
    </lineage>
</organism>
<feature type="transmembrane region" description="Helical" evidence="12">
    <location>
        <begin position="240"/>
        <end position="260"/>
    </location>
</feature>
<dbReference type="GO" id="GO:0052917">
    <property type="term" value="F:dol-P-Man:Man(7)GlcNAc(2)-PP-Dol alpha-1,6-mannosyltransferase activity"/>
    <property type="evidence" value="ECO:0007669"/>
    <property type="project" value="UniProtKB-EC"/>
</dbReference>
<evidence type="ECO:0000256" key="13">
    <source>
        <dbReference type="SAM" id="MobiDB-lite"/>
    </source>
</evidence>
<dbReference type="AlphaFoldDB" id="A0A7H9HXY3"/>
<keyword evidence="5" id="KW-0808">Transferase</keyword>
<comment type="similarity">
    <text evidence="3 12">Belongs to the glycosyltransferase 22 family.</text>
</comment>
<keyword evidence="15" id="KW-1185">Reference proteome</keyword>
<name>A0A7H9HXY3_9SACH</name>
<dbReference type="GO" id="GO:0006487">
    <property type="term" value="P:protein N-linked glycosylation"/>
    <property type="evidence" value="ECO:0007669"/>
    <property type="project" value="TreeGrafter"/>
</dbReference>
<evidence type="ECO:0000256" key="12">
    <source>
        <dbReference type="RuleBase" id="RU363075"/>
    </source>
</evidence>
<comment type="function">
    <text evidence="10">Mannosyltransferase that operates in the biosynthetic pathway of dolichol-linked oligosaccharides, the glycan precursors employed in protein asparagine (N)-glycosylation. The assembly of dolichol-linked oligosaccharides begins on the cytosolic side of the endoplasmic reticulum membrane and finishes in its lumen. The sequential addition of sugars to dolichol pyrophosphate produces dolichol-linked oligosaccharides containing fourteen sugars, including two GlcNAcs, nine mannoses and three glucoses. Once assembled, the oligosaccharide is transferred from the lipid to nascent proteins by oligosaccharyltransferases. In the lumen of the endoplasmic reticulum, adds the eighth mannose residue in an alpha-1,6 linkage onto Man(7)GlcNAc(2)-PP-dolichol to produce Man(8)GlcNAc(2)-PP-dolichol.</text>
</comment>
<dbReference type="PANTHER" id="PTHR22760">
    <property type="entry name" value="GLYCOSYLTRANSFERASE"/>
    <property type="match status" value="1"/>
</dbReference>
<feature type="transmembrane region" description="Helical" evidence="12">
    <location>
        <begin position="320"/>
        <end position="338"/>
    </location>
</feature>
<keyword evidence="6 12" id="KW-0812">Transmembrane</keyword>
<evidence type="ECO:0000256" key="8">
    <source>
        <dbReference type="ARBA" id="ARBA00022989"/>
    </source>
</evidence>
<proteinExistence type="inferred from homology"/>
<evidence type="ECO:0000256" key="7">
    <source>
        <dbReference type="ARBA" id="ARBA00022824"/>
    </source>
</evidence>
<dbReference type="UniPathway" id="UPA00378"/>
<dbReference type="GO" id="GO:0005789">
    <property type="term" value="C:endoplasmic reticulum membrane"/>
    <property type="evidence" value="ECO:0007669"/>
    <property type="project" value="UniProtKB-SubCell"/>
</dbReference>
<sequence length="563" mass="63290">MRWSYVDSALVVVVSVYLFRAPFTKVEESFSIQAIYDILNYGLFELQNYDHFQFPGVVPRSFVGPLIIAGLTKICTVVTSFAGKSREPSQIGVQIAARAVIGLTNAVSLVYLKSSAQTMFDLGAKRREDDETRRREQGKSVGVREPESNLSTVGTWFLVFVMTGFHLMYYASRPLPNFVVTLPLVNVATAWVLQSRYQWSILLFALTSVVFRSEVAAMGSGIALLSVVYGKISVWKAVKFGFMGLVLGMGLSLTVDSYFWKVWCIPEVDAFIFNVLKGNATNWGTEPFFAYFTHYLRMLFVPPTILLLNLLGFKMAPTQLKIVSLSALFHIVVMSLQPHKEWRFIVYALPPIILLGSTAAAYIWENIEINSVRNLVFVALLPLSPLLSLAISWAFLYVSTLNYPGGEAVAKFNDMIVANNITNSTVHLGVPVCMTGATLFGELNHNVYGIRYDRSEKVNELQELWPTFDYLITTEPQASLIPFSDSPTETWQLIQNTTMFSGMNSAFLTEIWSEDKNMIGVIKDSLQRPTSIVSQLSQLLDNIVVREPVFFTYKRIKEEPTQQ</sequence>
<dbReference type="Proteomes" id="UP000510647">
    <property type="component" value="Chromosome 6"/>
</dbReference>
<feature type="transmembrane region" description="Helical" evidence="12">
    <location>
        <begin position="62"/>
        <end position="83"/>
    </location>
</feature>
<evidence type="ECO:0000313" key="14">
    <source>
        <dbReference type="EMBL" id="QLQ81302.1"/>
    </source>
</evidence>
<dbReference type="PANTHER" id="PTHR22760:SF1">
    <property type="entry name" value="DOL-P-MAN:MAN(7)GLCNAC(2)-PP-DOL ALPHA-1,6-MANNOSYLTRANSFERASE"/>
    <property type="match status" value="1"/>
</dbReference>
<dbReference type="Pfam" id="PF03901">
    <property type="entry name" value="Glyco_transf_22"/>
    <property type="match status" value="1"/>
</dbReference>
<evidence type="ECO:0000256" key="5">
    <source>
        <dbReference type="ARBA" id="ARBA00022679"/>
    </source>
</evidence>
<dbReference type="OrthoDB" id="19039at2759"/>
<feature type="transmembrane region" description="Helical" evidence="12">
    <location>
        <begin position="201"/>
        <end position="228"/>
    </location>
</feature>
<accession>A0A7H9HXY3</accession>
<feature type="transmembrane region" description="Helical" evidence="12">
    <location>
        <begin position="288"/>
        <end position="308"/>
    </location>
</feature>
<feature type="transmembrane region" description="Helical" evidence="12">
    <location>
        <begin position="95"/>
        <end position="112"/>
    </location>
</feature>
<feature type="transmembrane region" description="Helical" evidence="12">
    <location>
        <begin position="344"/>
        <end position="364"/>
    </location>
</feature>
<comment type="pathway">
    <text evidence="2">Protein modification; protein glycosylation.</text>
</comment>
<dbReference type="EC" id="2.4.1.-" evidence="12"/>
<feature type="transmembrane region" description="Helical" evidence="12">
    <location>
        <begin position="153"/>
        <end position="171"/>
    </location>
</feature>
<keyword evidence="9 12" id="KW-0472">Membrane</keyword>